<evidence type="ECO:0008006" key="3">
    <source>
        <dbReference type="Google" id="ProtNLM"/>
    </source>
</evidence>
<protein>
    <recommendedName>
        <fullName evidence="3">Transposase</fullName>
    </recommendedName>
</protein>
<comment type="caution">
    <text evidence="1">The sequence shown here is derived from an EMBL/GenBank/DDBJ whole genome shotgun (WGS) entry which is preliminary data.</text>
</comment>
<proteinExistence type="predicted"/>
<evidence type="ECO:0000313" key="1">
    <source>
        <dbReference type="EMBL" id="MCX2563837.1"/>
    </source>
</evidence>
<name>A0ABT3QEX1_9PROT</name>
<dbReference type="RefSeq" id="WP_158092788.1">
    <property type="nucleotide sequence ID" value="NZ_JAERKY010000001.1"/>
</dbReference>
<dbReference type="EMBL" id="JAPIUZ010000003">
    <property type="protein sequence ID" value="MCX2563837.1"/>
    <property type="molecule type" value="Genomic_DNA"/>
</dbReference>
<dbReference type="Proteomes" id="UP001301152">
    <property type="component" value="Unassembled WGS sequence"/>
</dbReference>
<accession>A0ABT3QEX1</accession>
<gene>
    <name evidence="1" type="ORF">OQ497_07700</name>
</gene>
<organism evidence="1 2">
    <name type="scientific">Acetobacter thailandicus</name>
    <dbReference type="NCBI Taxonomy" id="1502842"/>
    <lineage>
        <taxon>Bacteria</taxon>
        <taxon>Pseudomonadati</taxon>
        <taxon>Pseudomonadota</taxon>
        <taxon>Alphaproteobacteria</taxon>
        <taxon>Acetobacterales</taxon>
        <taxon>Acetobacteraceae</taxon>
        <taxon>Acetobacter</taxon>
    </lineage>
</organism>
<keyword evidence="2" id="KW-1185">Reference proteome</keyword>
<evidence type="ECO:0000313" key="2">
    <source>
        <dbReference type="Proteomes" id="UP001301152"/>
    </source>
</evidence>
<sequence>MPGRIEKFVTQPASRTATHHLTHDMPRRLPYTGHARTIRESRRQIMTADSFFSVV</sequence>
<reference evidence="1 2" key="1">
    <citation type="submission" date="2022-11" db="EMBL/GenBank/DDBJ databases">
        <title>Genome sequencing of Acetobacter type strain.</title>
        <authorList>
            <person name="Heo J."/>
            <person name="Lee D."/>
            <person name="Han B.-H."/>
            <person name="Hong S.-B."/>
            <person name="Kwon S.-W."/>
        </authorList>
    </citation>
    <scope>NUCLEOTIDE SEQUENCE [LARGE SCALE GENOMIC DNA]</scope>
    <source>
        <strain evidence="1 2">KACC 21253</strain>
    </source>
</reference>